<accession>A0ABT0XP17</accession>
<organism evidence="1 2">
    <name type="scientific">Alkalicoccobacillus plakortidis</name>
    <dbReference type="NCBI Taxonomy" id="444060"/>
    <lineage>
        <taxon>Bacteria</taxon>
        <taxon>Bacillati</taxon>
        <taxon>Bacillota</taxon>
        <taxon>Bacilli</taxon>
        <taxon>Bacillales</taxon>
        <taxon>Bacillaceae</taxon>
        <taxon>Alkalicoccobacillus</taxon>
    </lineage>
</organism>
<comment type="caution">
    <text evidence="1">The sequence shown here is derived from an EMBL/GenBank/DDBJ whole genome shotgun (WGS) entry which is preliminary data.</text>
</comment>
<evidence type="ECO:0000313" key="2">
    <source>
        <dbReference type="Proteomes" id="UP001203665"/>
    </source>
</evidence>
<dbReference type="RefSeq" id="WP_251611446.1">
    <property type="nucleotide sequence ID" value="NZ_JAMQJY010000005.1"/>
</dbReference>
<sequence length="56" mass="6350">MENHTFNATPEKLKGKVVSDVEITDHAVVIKFEDDTFLDIYLDPTKQALKTSTNKL</sequence>
<protein>
    <submittedName>
        <fullName evidence="1">Uncharacterized protein</fullName>
    </submittedName>
</protein>
<dbReference type="Proteomes" id="UP001203665">
    <property type="component" value="Unassembled WGS sequence"/>
</dbReference>
<name>A0ABT0XP17_9BACI</name>
<proteinExistence type="predicted"/>
<reference evidence="1" key="1">
    <citation type="submission" date="2022-06" db="EMBL/GenBank/DDBJ databases">
        <title>Alkalicoccobacillus porphyridii sp. nov., isolated from a marine red alga, Porphyridium purpureum and reclassification of Shouchella plakortidis and Shouchella gibsonii as Alkalicoccobacillus plakortidis comb. nov. and Alkalicoccobacillus gibsonii comb. nov.</title>
        <authorList>
            <person name="Kim K.H."/>
            <person name="Lee J.K."/>
            <person name="Han D.M."/>
            <person name="Baek J.H."/>
            <person name="Jeon C.O."/>
        </authorList>
    </citation>
    <scope>NUCLEOTIDE SEQUENCE</scope>
    <source>
        <strain evidence="1">DSM 19153</strain>
    </source>
</reference>
<keyword evidence="2" id="KW-1185">Reference proteome</keyword>
<gene>
    <name evidence="1" type="ORF">NDM98_20770</name>
</gene>
<evidence type="ECO:0000313" key="1">
    <source>
        <dbReference type="EMBL" id="MCM2677636.1"/>
    </source>
</evidence>
<dbReference type="EMBL" id="JAMQJY010000005">
    <property type="protein sequence ID" value="MCM2677636.1"/>
    <property type="molecule type" value="Genomic_DNA"/>
</dbReference>